<dbReference type="GO" id="GO:0008168">
    <property type="term" value="F:methyltransferase activity"/>
    <property type="evidence" value="ECO:0007669"/>
    <property type="project" value="UniProtKB-KW"/>
</dbReference>
<dbReference type="PANTHER" id="PTHR12773">
    <property type="entry name" value="UPF0315 PROTEIN-RELATED"/>
    <property type="match status" value="1"/>
</dbReference>
<dbReference type="GO" id="GO:0032259">
    <property type="term" value="P:methylation"/>
    <property type="evidence" value="ECO:0007669"/>
    <property type="project" value="UniProtKB-KW"/>
</dbReference>
<name>A0ABR1F4A5_9ASCO</name>
<dbReference type="InterPro" id="IPR039127">
    <property type="entry name" value="Trm112"/>
</dbReference>
<reference evidence="2 3" key="1">
    <citation type="submission" date="2024-03" db="EMBL/GenBank/DDBJ databases">
        <title>Genome-scale model development and genomic sequencing of the oleaginous clade Lipomyces.</title>
        <authorList>
            <consortium name="Lawrence Berkeley National Laboratory"/>
            <person name="Czajka J.J."/>
            <person name="Han Y."/>
            <person name="Kim J."/>
            <person name="Mondo S.J."/>
            <person name="Hofstad B.A."/>
            <person name="Robles A."/>
            <person name="Haridas S."/>
            <person name="Riley R."/>
            <person name="LaButti K."/>
            <person name="Pangilinan J."/>
            <person name="Andreopoulos W."/>
            <person name="Lipzen A."/>
            <person name="Yan J."/>
            <person name="Wang M."/>
            <person name="Ng V."/>
            <person name="Grigoriev I.V."/>
            <person name="Spatafora J.W."/>
            <person name="Magnuson J.K."/>
            <person name="Baker S.E."/>
            <person name="Pomraning K.R."/>
        </authorList>
    </citation>
    <scope>NUCLEOTIDE SEQUENCE [LARGE SCALE GENOMIC DNA]</scope>
    <source>
        <strain evidence="2 3">Phaff 52-87</strain>
    </source>
</reference>
<evidence type="ECO:0000256" key="1">
    <source>
        <dbReference type="ARBA" id="ARBA00007980"/>
    </source>
</evidence>
<sequence>MKLLTANFVQCSVKACSATPKCFPLHFDQQTADVPLELAHEDVDFSPEFIYNILPRIDWPALLITARELGNNMLPETTPEIENPNAPENEQILRDLHTLLLETQIIQGSMRCENCNHIYFIRDSIPNFLLPGHLVQ</sequence>
<dbReference type="Proteomes" id="UP001498771">
    <property type="component" value="Unassembled WGS sequence"/>
</dbReference>
<keyword evidence="2" id="KW-0808">Transferase</keyword>
<accession>A0ABR1F4A5</accession>
<comment type="similarity">
    <text evidence="1">Belongs to the TRM112 family.</text>
</comment>
<evidence type="ECO:0000313" key="2">
    <source>
        <dbReference type="EMBL" id="KAK7204671.1"/>
    </source>
</evidence>
<organism evidence="2 3">
    <name type="scientific">Myxozyma melibiosi</name>
    <dbReference type="NCBI Taxonomy" id="54550"/>
    <lineage>
        <taxon>Eukaryota</taxon>
        <taxon>Fungi</taxon>
        <taxon>Dikarya</taxon>
        <taxon>Ascomycota</taxon>
        <taxon>Saccharomycotina</taxon>
        <taxon>Lipomycetes</taxon>
        <taxon>Lipomycetales</taxon>
        <taxon>Lipomycetaceae</taxon>
        <taxon>Myxozyma</taxon>
    </lineage>
</organism>
<comment type="caution">
    <text evidence="2">The sequence shown here is derived from an EMBL/GenBank/DDBJ whole genome shotgun (WGS) entry which is preliminary data.</text>
</comment>
<dbReference type="GeneID" id="90035448"/>
<dbReference type="PANTHER" id="PTHR12773:SF0">
    <property type="entry name" value="MULTIFUNCTIONAL METHYLTRANSFERASE SUBUNIT TRM112-LIKE PROTEIN"/>
    <property type="match status" value="1"/>
</dbReference>
<protein>
    <submittedName>
        <fullName evidence="2">Subunit of an adoMet-dependent tRNA methyltransferase complex (Trm11p-Trm112p)</fullName>
    </submittedName>
</protein>
<dbReference type="EMBL" id="JBBJBU010000007">
    <property type="protein sequence ID" value="KAK7204671.1"/>
    <property type="molecule type" value="Genomic_DNA"/>
</dbReference>
<dbReference type="RefSeq" id="XP_064767704.1">
    <property type="nucleotide sequence ID" value="XM_064909936.1"/>
</dbReference>
<dbReference type="Pfam" id="PF03966">
    <property type="entry name" value="Trm112p"/>
    <property type="match status" value="1"/>
</dbReference>
<keyword evidence="2" id="KW-0489">Methyltransferase</keyword>
<dbReference type="Gene3D" id="2.20.25.10">
    <property type="match status" value="1"/>
</dbReference>
<evidence type="ECO:0000313" key="3">
    <source>
        <dbReference type="Proteomes" id="UP001498771"/>
    </source>
</evidence>
<keyword evidence="3" id="KW-1185">Reference proteome</keyword>
<dbReference type="InterPro" id="IPR005651">
    <property type="entry name" value="Trm112-like"/>
</dbReference>
<proteinExistence type="inferred from homology"/>
<gene>
    <name evidence="2" type="ORF">BZA70DRAFT_180034</name>
</gene>
<dbReference type="SUPFAM" id="SSF158997">
    <property type="entry name" value="Trm112p-like"/>
    <property type="match status" value="1"/>
</dbReference>